<sequence>MKTTEIKENEDSAARKERSSVIRKMYFAKDGERERRGRSIVLRHYCQVLLPLHSDAI</sequence>
<organism evidence="1 2">
    <name type="scientific">Mycetomoellerius zeteki</name>
    <dbReference type="NCBI Taxonomy" id="64791"/>
    <lineage>
        <taxon>Eukaryota</taxon>
        <taxon>Metazoa</taxon>
        <taxon>Ecdysozoa</taxon>
        <taxon>Arthropoda</taxon>
        <taxon>Hexapoda</taxon>
        <taxon>Insecta</taxon>
        <taxon>Pterygota</taxon>
        <taxon>Neoptera</taxon>
        <taxon>Endopterygota</taxon>
        <taxon>Hymenoptera</taxon>
        <taxon>Apocrita</taxon>
        <taxon>Aculeata</taxon>
        <taxon>Formicoidea</taxon>
        <taxon>Formicidae</taxon>
        <taxon>Myrmicinae</taxon>
        <taxon>Mycetomoellerius</taxon>
    </lineage>
</organism>
<evidence type="ECO:0000313" key="1">
    <source>
        <dbReference type="EMBL" id="KYQ51185.1"/>
    </source>
</evidence>
<name>A0A151WU72_9HYME</name>
<gene>
    <name evidence="1" type="ORF">ALC60_09650</name>
</gene>
<keyword evidence="2" id="KW-1185">Reference proteome</keyword>
<evidence type="ECO:0000313" key="2">
    <source>
        <dbReference type="Proteomes" id="UP000075809"/>
    </source>
</evidence>
<dbReference type="Proteomes" id="UP000075809">
    <property type="component" value="Unassembled WGS sequence"/>
</dbReference>
<dbReference type="AlphaFoldDB" id="A0A151WU72"/>
<reference evidence="1 2" key="1">
    <citation type="submission" date="2015-09" db="EMBL/GenBank/DDBJ databases">
        <title>Trachymyrmex zeteki WGS genome.</title>
        <authorList>
            <person name="Nygaard S."/>
            <person name="Hu H."/>
            <person name="Boomsma J."/>
            <person name="Zhang G."/>
        </authorList>
    </citation>
    <scope>NUCLEOTIDE SEQUENCE [LARGE SCALE GENOMIC DNA]</scope>
    <source>
        <strain evidence="1">Tzet28-1</strain>
        <tissue evidence="1">Whole body</tissue>
    </source>
</reference>
<protein>
    <submittedName>
        <fullName evidence="1">Uncharacterized protein</fullName>
    </submittedName>
</protein>
<dbReference type="EMBL" id="KQ982753">
    <property type="protein sequence ID" value="KYQ51185.1"/>
    <property type="molecule type" value="Genomic_DNA"/>
</dbReference>
<accession>A0A151WU72</accession>
<proteinExistence type="predicted"/>